<reference evidence="1 2" key="1">
    <citation type="submission" date="2019-03" db="EMBL/GenBank/DDBJ databases">
        <title>Single cell metagenomics reveals metabolic interactions within the superorganism composed of flagellate Streblomastix strix and complex community of Bacteroidetes bacteria on its surface.</title>
        <authorList>
            <person name="Treitli S.C."/>
            <person name="Kolisko M."/>
            <person name="Husnik F."/>
            <person name="Keeling P."/>
            <person name="Hampl V."/>
        </authorList>
    </citation>
    <scope>NUCLEOTIDE SEQUENCE [LARGE SCALE GENOMIC DNA]</scope>
    <source>
        <strain evidence="1">ST1C</strain>
    </source>
</reference>
<evidence type="ECO:0000313" key="2">
    <source>
        <dbReference type="Proteomes" id="UP000324800"/>
    </source>
</evidence>
<evidence type="ECO:0000313" key="1">
    <source>
        <dbReference type="EMBL" id="KAA6396464.1"/>
    </source>
</evidence>
<sequence length="76" mass="8963">MQALQYFQTKDYQLSLFIYQKEGERSYCAYVMNNLGEFSFKGDLYDVEYGDVYGSNQLDGADNEEEQLDYDIGVYY</sequence>
<gene>
    <name evidence="1" type="ORF">EZS28_008009</name>
</gene>
<accession>A0A5J4WNE5</accession>
<protein>
    <submittedName>
        <fullName evidence="1">Uncharacterized protein</fullName>
    </submittedName>
</protein>
<dbReference type="EMBL" id="SNRW01001422">
    <property type="protein sequence ID" value="KAA6396464.1"/>
    <property type="molecule type" value="Genomic_DNA"/>
</dbReference>
<name>A0A5J4WNE5_9EUKA</name>
<dbReference type="AlphaFoldDB" id="A0A5J4WNE5"/>
<comment type="caution">
    <text evidence="1">The sequence shown here is derived from an EMBL/GenBank/DDBJ whole genome shotgun (WGS) entry which is preliminary data.</text>
</comment>
<organism evidence="1 2">
    <name type="scientific">Streblomastix strix</name>
    <dbReference type="NCBI Taxonomy" id="222440"/>
    <lineage>
        <taxon>Eukaryota</taxon>
        <taxon>Metamonada</taxon>
        <taxon>Preaxostyla</taxon>
        <taxon>Oxymonadida</taxon>
        <taxon>Streblomastigidae</taxon>
        <taxon>Streblomastix</taxon>
    </lineage>
</organism>
<dbReference type="Proteomes" id="UP000324800">
    <property type="component" value="Unassembled WGS sequence"/>
</dbReference>
<proteinExistence type="predicted"/>